<keyword evidence="1" id="KW-0472">Membrane</keyword>
<accession>A0ABP1FGE8</accession>
<feature type="domain" description="2TM" evidence="2">
    <location>
        <begin position="13"/>
        <end position="102"/>
    </location>
</feature>
<feature type="transmembrane region" description="Helical" evidence="1">
    <location>
        <begin position="61"/>
        <end position="79"/>
    </location>
</feature>
<gene>
    <name evidence="3" type="ORF">T190115A13A_30175</name>
</gene>
<name>A0ABP1FGE8_9FLAO</name>
<keyword evidence="4" id="KW-1185">Reference proteome</keyword>
<comment type="caution">
    <text evidence="3">The sequence shown here is derived from an EMBL/GenBank/DDBJ whole genome shotgun (WGS) entry which is preliminary data.</text>
</comment>
<feature type="transmembrane region" description="Helical" evidence="1">
    <location>
        <begin position="28"/>
        <end position="49"/>
    </location>
</feature>
<keyword evidence="1" id="KW-1133">Transmembrane helix</keyword>
<evidence type="ECO:0000256" key="1">
    <source>
        <dbReference type="SAM" id="Phobius"/>
    </source>
</evidence>
<dbReference type="EMBL" id="CAXJRC010000033">
    <property type="protein sequence ID" value="CAL2107329.1"/>
    <property type="molecule type" value="Genomic_DNA"/>
</dbReference>
<evidence type="ECO:0000313" key="3">
    <source>
        <dbReference type="EMBL" id="CAL2107329.1"/>
    </source>
</evidence>
<evidence type="ECO:0000313" key="4">
    <source>
        <dbReference type="Proteomes" id="UP001497602"/>
    </source>
</evidence>
<dbReference type="InterPro" id="IPR025698">
    <property type="entry name" value="2TM_dom"/>
</dbReference>
<proteinExistence type="predicted"/>
<sequence length="109" mass="12962">MEQEYIKEEQYIKAKKRVKEVKDFYGHLSVYLIVNTCISIVVILGFIYEEKRTLNQAIKHLGVYMTWLGWGIGLAFHWMEVFGKNKLGFGKDWEERKIKELMSKDNNLN</sequence>
<protein>
    <submittedName>
        <fullName evidence="3">2TM domain-containing protein</fullName>
    </submittedName>
</protein>
<dbReference type="Proteomes" id="UP001497602">
    <property type="component" value="Unassembled WGS sequence"/>
</dbReference>
<dbReference type="RefSeq" id="WP_348704663.1">
    <property type="nucleotide sequence ID" value="NZ_CAXIYA010000022.1"/>
</dbReference>
<organism evidence="3 4">
    <name type="scientific">Tenacibaculum vairaonense</name>
    <dbReference type="NCBI Taxonomy" id="3137860"/>
    <lineage>
        <taxon>Bacteria</taxon>
        <taxon>Pseudomonadati</taxon>
        <taxon>Bacteroidota</taxon>
        <taxon>Flavobacteriia</taxon>
        <taxon>Flavobacteriales</taxon>
        <taxon>Flavobacteriaceae</taxon>
        <taxon>Tenacibaculum</taxon>
    </lineage>
</organism>
<evidence type="ECO:0000259" key="2">
    <source>
        <dbReference type="Pfam" id="PF13239"/>
    </source>
</evidence>
<keyword evidence="1" id="KW-0812">Transmembrane</keyword>
<dbReference type="Pfam" id="PF13239">
    <property type="entry name" value="2TM"/>
    <property type="match status" value="1"/>
</dbReference>
<reference evidence="3 4" key="1">
    <citation type="submission" date="2024-05" db="EMBL/GenBank/DDBJ databases">
        <authorList>
            <person name="Duchaud E."/>
        </authorList>
    </citation>
    <scope>NUCLEOTIDE SEQUENCE [LARGE SCALE GENOMIC DNA]</scope>
    <source>
        <strain evidence="3">Ena-SAMPLE-TAB-13-05-2024-13:56:06:370-140305</strain>
    </source>
</reference>